<dbReference type="AlphaFoldDB" id="A0A7I8JW02"/>
<keyword evidence="6 10" id="KW-0560">Oxidoreductase</keyword>
<dbReference type="OrthoDB" id="2789670at2759"/>
<dbReference type="Pfam" id="PF00067">
    <property type="entry name" value="p450"/>
    <property type="match status" value="1"/>
</dbReference>
<gene>
    <name evidence="11" type="ORF">SI8410_01000150</name>
</gene>
<dbReference type="GO" id="GO:0004497">
    <property type="term" value="F:monooxygenase activity"/>
    <property type="evidence" value="ECO:0007669"/>
    <property type="project" value="UniProtKB-KW"/>
</dbReference>
<comment type="cofactor">
    <cofactor evidence="1 9">
        <name>heme</name>
        <dbReference type="ChEBI" id="CHEBI:30413"/>
    </cofactor>
</comment>
<dbReference type="GO" id="GO:0020037">
    <property type="term" value="F:heme binding"/>
    <property type="evidence" value="ECO:0007669"/>
    <property type="project" value="InterPro"/>
</dbReference>
<dbReference type="InterPro" id="IPR002401">
    <property type="entry name" value="Cyt_P450_E_grp-I"/>
</dbReference>
<evidence type="ECO:0000256" key="1">
    <source>
        <dbReference type="ARBA" id="ARBA00001971"/>
    </source>
</evidence>
<sequence>MDLLLLLALTVAAASLILLLPRIFSRSSSSSLPLPPGPRGWPVVGNLPQLGAKPHQTLAGMAKVYGPIFHLRLGSVPVVVAASPAAASLFLKTHDANFSNRPPNTGSNYMAYDRQDLVWAPYGPLWRMLRRICSNHLFSPKALDDSALLRHEEVAQLARSLVAAAARGGEEDGVRLDDHLTVCTANILTRAMLGRRLFALEGGDSVQEEAVQFREMTVELSHLAGVFMVGDFVPALRWMDSKEVVRRMKRLGDRYDVFLDKIIADHLSSDKEAEQDMLRLLMGLKDRAGAGEGVQLTDINIKALLLDLFNAGTDTSSSTLEWMLAELVRHPDILAATQRELDAAAGTGRLVTEKDLSKTPLLQAIVKETLRLHPPTPLSLPHLAADACEVAGYHVPKGATLLVNVWAISRDPAVWGDPLEFRPSRFLPGGEHAHIDVRGNNFEVIPFGAGRRICAGISLAMRVIQFTAATLVHGFDWAMPGGQSPEKLDMEEAYGLTLQRAVPLKLCPIPRLPLHVYGAAS</sequence>
<dbReference type="PRINTS" id="PR00463">
    <property type="entry name" value="EP450I"/>
</dbReference>
<evidence type="ECO:0000256" key="3">
    <source>
        <dbReference type="ARBA" id="ARBA00022617"/>
    </source>
</evidence>
<dbReference type="GO" id="GO:0016705">
    <property type="term" value="F:oxidoreductase activity, acting on paired donors, with incorporation or reduction of molecular oxygen"/>
    <property type="evidence" value="ECO:0007669"/>
    <property type="project" value="InterPro"/>
</dbReference>
<keyword evidence="7 9" id="KW-0408">Iron</keyword>
<keyword evidence="3 9" id="KW-0349">Heme</keyword>
<dbReference type="InterPro" id="IPR017972">
    <property type="entry name" value="Cyt_P450_CS"/>
</dbReference>
<dbReference type="PANTHER" id="PTHR47944">
    <property type="entry name" value="CYTOCHROME P450 98A9"/>
    <property type="match status" value="1"/>
</dbReference>
<keyword evidence="4 9" id="KW-0479">Metal-binding</keyword>
<keyword evidence="12" id="KW-1185">Reference proteome</keyword>
<evidence type="ECO:0000256" key="10">
    <source>
        <dbReference type="RuleBase" id="RU000461"/>
    </source>
</evidence>
<evidence type="ECO:0000256" key="2">
    <source>
        <dbReference type="ARBA" id="ARBA00010617"/>
    </source>
</evidence>
<dbReference type="EMBL" id="LR746264">
    <property type="protein sequence ID" value="CAA7387790.1"/>
    <property type="molecule type" value="Genomic_DNA"/>
</dbReference>
<evidence type="ECO:0000256" key="9">
    <source>
        <dbReference type="PIRSR" id="PIRSR602401-1"/>
    </source>
</evidence>
<name>A0A7I8JW02_SPIIN</name>
<evidence type="ECO:0000313" key="12">
    <source>
        <dbReference type="Proteomes" id="UP000663760"/>
    </source>
</evidence>
<comment type="similarity">
    <text evidence="2 10">Belongs to the cytochrome P450 family.</text>
</comment>
<dbReference type="GO" id="GO:0005506">
    <property type="term" value="F:iron ion binding"/>
    <property type="evidence" value="ECO:0007669"/>
    <property type="project" value="InterPro"/>
</dbReference>
<evidence type="ECO:0000256" key="7">
    <source>
        <dbReference type="ARBA" id="ARBA00023004"/>
    </source>
</evidence>
<evidence type="ECO:0000313" key="11">
    <source>
        <dbReference type="EMBL" id="CAA7387790.1"/>
    </source>
</evidence>
<dbReference type="Gene3D" id="1.10.630.10">
    <property type="entry name" value="Cytochrome P450"/>
    <property type="match status" value="1"/>
</dbReference>
<dbReference type="PRINTS" id="PR00385">
    <property type="entry name" value="P450"/>
</dbReference>
<accession>A0A7I8JW02</accession>
<protein>
    <submittedName>
        <fullName evidence="11">Uncharacterized protein</fullName>
    </submittedName>
</protein>
<dbReference type="InterPro" id="IPR001128">
    <property type="entry name" value="Cyt_P450"/>
</dbReference>
<evidence type="ECO:0000256" key="4">
    <source>
        <dbReference type="ARBA" id="ARBA00022723"/>
    </source>
</evidence>
<dbReference type="PROSITE" id="PS00086">
    <property type="entry name" value="CYTOCHROME_P450"/>
    <property type="match status" value="1"/>
</dbReference>
<dbReference type="PANTHER" id="PTHR47944:SF18">
    <property type="entry name" value="FLAVONOID 3'-MONOOXYGENASE"/>
    <property type="match status" value="1"/>
</dbReference>
<dbReference type="InterPro" id="IPR036396">
    <property type="entry name" value="Cyt_P450_sf"/>
</dbReference>
<evidence type="ECO:0000256" key="6">
    <source>
        <dbReference type="ARBA" id="ARBA00023002"/>
    </source>
</evidence>
<evidence type="ECO:0000256" key="5">
    <source>
        <dbReference type="ARBA" id="ARBA00022857"/>
    </source>
</evidence>
<feature type="binding site" description="axial binding residue" evidence="9">
    <location>
        <position position="454"/>
    </location>
    <ligand>
        <name>heme</name>
        <dbReference type="ChEBI" id="CHEBI:30413"/>
    </ligand>
    <ligandPart>
        <name>Fe</name>
        <dbReference type="ChEBI" id="CHEBI:18248"/>
    </ligandPart>
</feature>
<keyword evidence="5" id="KW-0521">NADP</keyword>
<dbReference type="SUPFAM" id="SSF48264">
    <property type="entry name" value="Cytochrome P450"/>
    <property type="match status" value="1"/>
</dbReference>
<organism evidence="11 12">
    <name type="scientific">Spirodela intermedia</name>
    <name type="common">Intermediate duckweed</name>
    <dbReference type="NCBI Taxonomy" id="51605"/>
    <lineage>
        <taxon>Eukaryota</taxon>
        <taxon>Viridiplantae</taxon>
        <taxon>Streptophyta</taxon>
        <taxon>Embryophyta</taxon>
        <taxon>Tracheophyta</taxon>
        <taxon>Spermatophyta</taxon>
        <taxon>Magnoliopsida</taxon>
        <taxon>Liliopsida</taxon>
        <taxon>Araceae</taxon>
        <taxon>Lemnoideae</taxon>
        <taxon>Spirodela</taxon>
    </lineage>
</organism>
<dbReference type="Proteomes" id="UP000663760">
    <property type="component" value="Chromosome 1"/>
</dbReference>
<reference evidence="11" key="1">
    <citation type="submission" date="2020-02" db="EMBL/GenBank/DDBJ databases">
        <authorList>
            <person name="Scholz U."/>
            <person name="Mascher M."/>
            <person name="Fiebig A."/>
        </authorList>
    </citation>
    <scope>NUCLEOTIDE SEQUENCE</scope>
</reference>
<dbReference type="FunFam" id="1.10.630.10:FF:000026">
    <property type="entry name" value="Cytochrome P450 82C4"/>
    <property type="match status" value="1"/>
</dbReference>
<evidence type="ECO:0000256" key="8">
    <source>
        <dbReference type="ARBA" id="ARBA00023033"/>
    </source>
</evidence>
<proteinExistence type="inferred from homology"/>
<keyword evidence="8 10" id="KW-0503">Monooxygenase</keyword>